<protein>
    <submittedName>
        <fullName evidence="2">Uncharacterized protein</fullName>
    </submittedName>
</protein>
<evidence type="ECO:0000313" key="2">
    <source>
        <dbReference type="EMBL" id="OCH73973.1"/>
    </source>
</evidence>
<dbReference type="EMBL" id="MAJZ01000718">
    <property type="protein sequence ID" value="OCH73973.1"/>
    <property type="molecule type" value="Genomic_DNA"/>
</dbReference>
<gene>
    <name evidence="2" type="ORF">A6E14_13570</name>
</gene>
<keyword evidence="3" id="KW-1185">Reference proteome</keyword>
<keyword evidence="1" id="KW-0472">Membrane</keyword>
<comment type="caution">
    <text evidence="2">The sequence shown here is derived from an EMBL/GenBank/DDBJ whole genome shotgun (WGS) entry which is preliminary data.</text>
</comment>
<organism evidence="2 3">
    <name type="scientific">Vibrio genomosp. F10</name>
    <dbReference type="NCBI Taxonomy" id="723171"/>
    <lineage>
        <taxon>Bacteria</taxon>
        <taxon>Pseudomonadati</taxon>
        <taxon>Pseudomonadota</taxon>
        <taxon>Gammaproteobacteria</taxon>
        <taxon>Vibrionales</taxon>
        <taxon>Vibrionaceae</taxon>
        <taxon>Vibrio</taxon>
    </lineage>
</organism>
<feature type="transmembrane region" description="Helical" evidence="1">
    <location>
        <begin position="31"/>
        <end position="48"/>
    </location>
</feature>
<sequence length="76" mass="8763">MVLFTNWLVKIVASLFEFVILFRAISEHLLMALLWGILVTYIRLIVSLRRVGISKPLLIDGIFFVALATDERETQQ</sequence>
<keyword evidence="1" id="KW-0812">Transmembrane</keyword>
<keyword evidence="1" id="KW-1133">Transmembrane helix</keyword>
<name>A0A1B9QWJ3_9VIBR</name>
<reference evidence="3" key="1">
    <citation type="submission" date="2016-06" db="EMBL/GenBank/DDBJ databases">
        <authorList>
            <person name="Hehemann J.-H."/>
            <person name="Arevalo P."/>
            <person name="Datta M.S."/>
            <person name="Polz M.F."/>
        </authorList>
    </citation>
    <scope>NUCLEOTIDE SEQUENCE [LARGE SCALE GENOMIC DNA]</scope>
    <source>
        <strain evidence="3">9CSC122</strain>
    </source>
</reference>
<dbReference type="AlphaFoldDB" id="A0A1B9QWJ3"/>
<proteinExistence type="predicted"/>
<evidence type="ECO:0000256" key="1">
    <source>
        <dbReference type="SAM" id="Phobius"/>
    </source>
</evidence>
<dbReference type="Proteomes" id="UP000093173">
    <property type="component" value="Unassembled WGS sequence"/>
</dbReference>
<evidence type="ECO:0000313" key="3">
    <source>
        <dbReference type="Proteomes" id="UP000093173"/>
    </source>
</evidence>
<accession>A0A1B9QWJ3</accession>